<evidence type="ECO:0000313" key="10">
    <source>
        <dbReference type="Proteomes" id="UP000051888"/>
    </source>
</evidence>
<gene>
    <name evidence="9" type="ORF">AN964_04405</name>
</gene>
<feature type="transmembrane region" description="Helical" evidence="7">
    <location>
        <begin position="263"/>
        <end position="283"/>
    </location>
</feature>
<name>A0A0Q3TGR4_9BACI</name>
<evidence type="ECO:0000256" key="7">
    <source>
        <dbReference type="RuleBase" id="RU363032"/>
    </source>
</evidence>
<dbReference type="AlphaFoldDB" id="A0A0Q3TGR4"/>
<evidence type="ECO:0000256" key="1">
    <source>
        <dbReference type="ARBA" id="ARBA00004651"/>
    </source>
</evidence>
<keyword evidence="6 7" id="KW-0472">Membrane</keyword>
<dbReference type="PROSITE" id="PS50928">
    <property type="entry name" value="ABC_TM1"/>
    <property type="match status" value="1"/>
</dbReference>
<keyword evidence="2 7" id="KW-0813">Transport</keyword>
<keyword evidence="4 7" id="KW-0812">Transmembrane</keyword>
<comment type="similarity">
    <text evidence="7">Belongs to the binding-protein-dependent transport system permease family.</text>
</comment>
<evidence type="ECO:0000256" key="5">
    <source>
        <dbReference type="ARBA" id="ARBA00022989"/>
    </source>
</evidence>
<keyword evidence="5 7" id="KW-1133">Transmembrane helix</keyword>
<evidence type="ECO:0000259" key="8">
    <source>
        <dbReference type="PROSITE" id="PS50928"/>
    </source>
</evidence>
<dbReference type="InterPro" id="IPR035906">
    <property type="entry name" value="MetI-like_sf"/>
</dbReference>
<keyword evidence="10" id="KW-1185">Reference proteome</keyword>
<proteinExistence type="inferred from homology"/>
<dbReference type="Pfam" id="PF00528">
    <property type="entry name" value="BPD_transp_1"/>
    <property type="match status" value="1"/>
</dbReference>
<accession>A0A0Q3TGR4</accession>
<dbReference type="OrthoDB" id="9809173at2"/>
<protein>
    <submittedName>
        <fullName evidence="9">ABC transporter permease</fullName>
    </submittedName>
</protein>
<dbReference type="CDD" id="cd06261">
    <property type="entry name" value="TM_PBP2"/>
    <property type="match status" value="1"/>
</dbReference>
<evidence type="ECO:0000256" key="2">
    <source>
        <dbReference type="ARBA" id="ARBA00022448"/>
    </source>
</evidence>
<sequence>MLNLKRKITPYLYLAPCLLFLLVFVYYPIVENLRYSFFDFSAFSPSKTFVGLQNFIDLFHDKVFYIALKNNVLYAVISVVCQVFGGLILAAILEAPITRLLSGFFRTVFFLPVVISITVIALLFTFIYDPQIGIVNKFLSLIGLEDWTRAWLGESETAIYAVIAVSQWQSIGYIMMLFIVAIQGIPKELYEAADIDGAGGIRKFFSITVPQVKEMFFVTTLITLTGAFTVFNEPYILTGGGPGNSSDVLGTLLYHSAFFEDKMGYASTIATVILILTLMISIIQMKLFRTGKDG</sequence>
<dbReference type="STRING" id="157838.AN964_04405"/>
<dbReference type="EMBL" id="LJJC01000004">
    <property type="protein sequence ID" value="KQL52833.1"/>
    <property type="molecule type" value="Genomic_DNA"/>
</dbReference>
<dbReference type="SUPFAM" id="SSF161098">
    <property type="entry name" value="MetI-like"/>
    <property type="match status" value="1"/>
</dbReference>
<organism evidence="9 10">
    <name type="scientific">Heyndrickxia shackletonii</name>
    <dbReference type="NCBI Taxonomy" id="157838"/>
    <lineage>
        <taxon>Bacteria</taxon>
        <taxon>Bacillati</taxon>
        <taxon>Bacillota</taxon>
        <taxon>Bacilli</taxon>
        <taxon>Bacillales</taxon>
        <taxon>Bacillaceae</taxon>
        <taxon>Heyndrickxia</taxon>
    </lineage>
</organism>
<dbReference type="InterPro" id="IPR000515">
    <property type="entry name" value="MetI-like"/>
</dbReference>
<evidence type="ECO:0000256" key="4">
    <source>
        <dbReference type="ARBA" id="ARBA00022692"/>
    </source>
</evidence>
<dbReference type="InterPro" id="IPR051393">
    <property type="entry name" value="ABC_transporter_permease"/>
</dbReference>
<evidence type="ECO:0000256" key="3">
    <source>
        <dbReference type="ARBA" id="ARBA00022475"/>
    </source>
</evidence>
<feature type="transmembrane region" description="Helical" evidence="7">
    <location>
        <begin position="12"/>
        <end position="30"/>
    </location>
</feature>
<feature type="transmembrane region" description="Helical" evidence="7">
    <location>
        <begin position="104"/>
        <end position="128"/>
    </location>
</feature>
<feature type="transmembrane region" description="Helical" evidence="7">
    <location>
        <begin position="212"/>
        <end position="231"/>
    </location>
</feature>
<feature type="transmembrane region" description="Helical" evidence="7">
    <location>
        <begin position="72"/>
        <end position="92"/>
    </location>
</feature>
<feature type="transmembrane region" description="Helical" evidence="7">
    <location>
        <begin position="158"/>
        <end position="182"/>
    </location>
</feature>
<dbReference type="SUPFAM" id="SSF160964">
    <property type="entry name" value="MalF N-terminal region-like"/>
    <property type="match status" value="1"/>
</dbReference>
<reference evidence="9 10" key="1">
    <citation type="submission" date="2015-09" db="EMBL/GenBank/DDBJ databases">
        <title>Genome sequencing project for genomic taxonomy and phylogenomics of Bacillus-like bacteria.</title>
        <authorList>
            <person name="Liu B."/>
            <person name="Wang J."/>
            <person name="Zhu Y."/>
            <person name="Liu G."/>
            <person name="Chen Q."/>
            <person name="Chen Z."/>
            <person name="Lan J."/>
            <person name="Che J."/>
            <person name="Ge C."/>
            <person name="Shi H."/>
            <person name="Pan Z."/>
            <person name="Liu X."/>
        </authorList>
    </citation>
    <scope>NUCLEOTIDE SEQUENCE [LARGE SCALE GENOMIC DNA]</scope>
    <source>
        <strain evidence="9 10">LMG 18435</strain>
    </source>
</reference>
<comment type="subcellular location">
    <subcellularLocation>
        <location evidence="1 7">Cell membrane</location>
        <topology evidence="1 7">Multi-pass membrane protein</topology>
    </subcellularLocation>
</comment>
<keyword evidence="3" id="KW-1003">Cell membrane</keyword>
<dbReference type="PATRIC" id="fig|157838.3.peg.979"/>
<dbReference type="RefSeq" id="WP_055738540.1">
    <property type="nucleotide sequence ID" value="NZ_JAAIWL010000018.1"/>
</dbReference>
<evidence type="ECO:0000256" key="6">
    <source>
        <dbReference type="ARBA" id="ARBA00023136"/>
    </source>
</evidence>
<dbReference type="GO" id="GO:0055085">
    <property type="term" value="P:transmembrane transport"/>
    <property type="evidence" value="ECO:0007669"/>
    <property type="project" value="InterPro"/>
</dbReference>
<comment type="caution">
    <text evidence="9">The sequence shown here is derived from an EMBL/GenBank/DDBJ whole genome shotgun (WGS) entry which is preliminary data.</text>
</comment>
<dbReference type="PANTHER" id="PTHR30193:SF37">
    <property type="entry name" value="INNER MEMBRANE ABC TRANSPORTER PERMEASE PROTEIN YCJO"/>
    <property type="match status" value="1"/>
</dbReference>
<evidence type="ECO:0000313" key="9">
    <source>
        <dbReference type="EMBL" id="KQL52833.1"/>
    </source>
</evidence>
<dbReference type="Proteomes" id="UP000051888">
    <property type="component" value="Unassembled WGS sequence"/>
</dbReference>
<dbReference type="PANTHER" id="PTHR30193">
    <property type="entry name" value="ABC TRANSPORTER PERMEASE PROTEIN"/>
    <property type="match status" value="1"/>
</dbReference>
<dbReference type="Gene3D" id="1.10.3720.10">
    <property type="entry name" value="MetI-like"/>
    <property type="match status" value="1"/>
</dbReference>
<dbReference type="GO" id="GO:0005886">
    <property type="term" value="C:plasma membrane"/>
    <property type="evidence" value="ECO:0007669"/>
    <property type="project" value="UniProtKB-SubCell"/>
</dbReference>
<feature type="domain" description="ABC transmembrane type-1" evidence="8">
    <location>
        <begin position="68"/>
        <end position="284"/>
    </location>
</feature>